<reference evidence="11 12" key="2">
    <citation type="submission" date="2018-08" db="EMBL/GenBank/DDBJ databases">
        <title>A genome reference for cultivated species of the human gut microbiota.</title>
        <authorList>
            <person name="Zou Y."/>
            <person name="Xue W."/>
            <person name="Luo G."/>
        </authorList>
    </citation>
    <scope>NUCLEOTIDE SEQUENCE [LARGE SCALE GENOMIC DNA]</scope>
    <source>
        <strain evidence="8 12">AF36-7BH</strain>
        <strain evidence="7 11">AM32-2AC</strain>
        <strain evidence="6 13">AM37-3BH</strain>
    </source>
</reference>
<dbReference type="Proteomes" id="UP000095621">
    <property type="component" value="Unassembled WGS sequence"/>
</dbReference>
<evidence type="ECO:0000313" key="8">
    <source>
        <dbReference type="EMBL" id="RHL69257.1"/>
    </source>
</evidence>
<proteinExistence type="predicted"/>
<dbReference type="EMBL" id="QSIS01000013">
    <property type="protein sequence ID" value="RHD07501.1"/>
    <property type="molecule type" value="Genomic_DNA"/>
</dbReference>
<evidence type="ECO:0000313" key="13">
    <source>
        <dbReference type="Proteomes" id="UP000285844"/>
    </source>
</evidence>
<evidence type="ECO:0000313" key="6">
    <source>
        <dbReference type="EMBL" id="RHC12997.1"/>
    </source>
</evidence>
<feature type="transmembrane region" description="Helical" evidence="2">
    <location>
        <begin position="27"/>
        <end position="46"/>
    </location>
</feature>
<dbReference type="AlphaFoldDB" id="A0A174Z745"/>
<dbReference type="EMBL" id="QROY01000004">
    <property type="protein sequence ID" value="RHL69257.1"/>
    <property type="molecule type" value="Genomic_DNA"/>
</dbReference>
<keyword evidence="2" id="KW-0812">Transmembrane</keyword>
<dbReference type="Proteomes" id="UP000285201">
    <property type="component" value="Unassembled WGS sequence"/>
</dbReference>
<name>A0A174Z745_9FIRM</name>
<evidence type="ECO:0000256" key="2">
    <source>
        <dbReference type="SAM" id="Phobius"/>
    </source>
</evidence>
<dbReference type="InterPro" id="IPR036514">
    <property type="entry name" value="SGNH_hydro_sf"/>
</dbReference>
<evidence type="ECO:0000259" key="3">
    <source>
        <dbReference type="Pfam" id="PF13472"/>
    </source>
</evidence>
<dbReference type="SUPFAM" id="SSF52266">
    <property type="entry name" value="SGNH hydrolase"/>
    <property type="match status" value="1"/>
</dbReference>
<evidence type="ECO:0000313" key="5">
    <source>
        <dbReference type="EMBL" id="CUQ83194.1"/>
    </source>
</evidence>
<sequence>MESYNSNNDKPKISLNRKKRMWNRYRNYIAGLAVLVVAVIIVAIVLKSCSNKNSDRQDDTKVTTSPVQQESTAPVIQESKEPAENVTGQTTAAASGRTLSVSGTPETVDYTSSSAYSKAVFIGDFVVSGISQFGFLPDAQVIASNSMTSDKLTGYLDSIVSQSPDSVYIMVGINDLNYGSRSVDDIYKYEKEFIEAVKSAVPAADVYVLSVLPVSQRFESSSKVKQANIDSLNNKFSENAASLGITYIDVASVYKDGSGYFGSSYTDSGYNLKSGYYAFLLNGIAGVK</sequence>
<keyword evidence="2" id="KW-0472">Membrane</keyword>
<feature type="domain" description="SGNH hydrolase-type esterase" evidence="3">
    <location>
        <begin position="146"/>
        <end position="263"/>
    </location>
</feature>
<accession>A0A174Z745</accession>
<dbReference type="Proteomes" id="UP000285844">
    <property type="component" value="Unassembled WGS sequence"/>
</dbReference>
<gene>
    <name evidence="8" type="ORF">DW007_06900</name>
    <name evidence="7" type="ORF">DW811_09925</name>
    <name evidence="6" type="ORF">DW858_08410</name>
    <name evidence="4" type="ORF">ERS852490_02604</name>
    <name evidence="5" type="ORF">ERS852492_01128</name>
</gene>
<dbReference type="EMBL" id="CZBU01000006">
    <property type="protein sequence ID" value="CUQ78952.1"/>
    <property type="molecule type" value="Genomic_DNA"/>
</dbReference>
<dbReference type="InterPro" id="IPR013830">
    <property type="entry name" value="SGNH_hydro"/>
</dbReference>
<feature type="region of interest" description="Disordered" evidence="1">
    <location>
        <begin position="52"/>
        <end position="94"/>
    </location>
</feature>
<evidence type="ECO:0000313" key="7">
    <source>
        <dbReference type="EMBL" id="RHD07501.1"/>
    </source>
</evidence>
<evidence type="ECO:0000313" key="9">
    <source>
        <dbReference type="Proteomes" id="UP000095621"/>
    </source>
</evidence>
<evidence type="ECO:0000256" key="1">
    <source>
        <dbReference type="SAM" id="MobiDB-lite"/>
    </source>
</evidence>
<evidence type="ECO:0000313" key="10">
    <source>
        <dbReference type="Proteomes" id="UP000095780"/>
    </source>
</evidence>
<dbReference type="RefSeq" id="WP_022099044.1">
    <property type="nucleotide sequence ID" value="NZ_CABIXW010000003.1"/>
</dbReference>
<evidence type="ECO:0000313" key="11">
    <source>
        <dbReference type="Proteomes" id="UP000284794"/>
    </source>
</evidence>
<dbReference type="EMBL" id="CZBV01000003">
    <property type="protein sequence ID" value="CUQ83194.1"/>
    <property type="molecule type" value="Genomic_DNA"/>
</dbReference>
<dbReference type="Pfam" id="PF13472">
    <property type="entry name" value="Lipase_GDSL_2"/>
    <property type="match status" value="1"/>
</dbReference>
<dbReference type="OrthoDB" id="1652311at2"/>
<keyword evidence="5" id="KW-0378">Hydrolase</keyword>
<reference evidence="9 10" key="1">
    <citation type="submission" date="2015-09" db="EMBL/GenBank/DDBJ databases">
        <authorList>
            <consortium name="Pathogen Informatics"/>
        </authorList>
    </citation>
    <scope>NUCLEOTIDE SEQUENCE [LARGE SCALE GENOMIC DNA]</scope>
    <source>
        <strain evidence="4 9">2789STDY5834875</strain>
        <strain evidence="5 10">2789STDY5834878</strain>
    </source>
</reference>
<dbReference type="EMBL" id="QSHM01000008">
    <property type="protein sequence ID" value="RHC12997.1"/>
    <property type="molecule type" value="Genomic_DNA"/>
</dbReference>
<keyword evidence="2" id="KW-1133">Transmembrane helix</keyword>
<dbReference type="GO" id="GO:0016787">
    <property type="term" value="F:hydrolase activity"/>
    <property type="evidence" value="ECO:0007669"/>
    <property type="project" value="UniProtKB-KW"/>
</dbReference>
<dbReference type="Proteomes" id="UP000095780">
    <property type="component" value="Unassembled WGS sequence"/>
</dbReference>
<feature type="compositionally biased region" description="Polar residues" evidence="1">
    <location>
        <begin position="62"/>
        <end position="74"/>
    </location>
</feature>
<organism evidence="5 10">
    <name type="scientific">Lachnospira eligens</name>
    <dbReference type="NCBI Taxonomy" id="39485"/>
    <lineage>
        <taxon>Bacteria</taxon>
        <taxon>Bacillati</taxon>
        <taxon>Bacillota</taxon>
        <taxon>Clostridia</taxon>
        <taxon>Lachnospirales</taxon>
        <taxon>Lachnospiraceae</taxon>
        <taxon>Lachnospira</taxon>
    </lineage>
</organism>
<protein>
    <submittedName>
        <fullName evidence="5">GDSL-like Lipase/Acylhydrolase</fullName>
    </submittedName>
</protein>
<dbReference type="Proteomes" id="UP000284794">
    <property type="component" value="Unassembled WGS sequence"/>
</dbReference>
<dbReference type="Gene3D" id="3.40.50.1110">
    <property type="entry name" value="SGNH hydrolase"/>
    <property type="match status" value="1"/>
</dbReference>
<evidence type="ECO:0000313" key="12">
    <source>
        <dbReference type="Proteomes" id="UP000285201"/>
    </source>
</evidence>
<evidence type="ECO:0000313" key="4">
    <source>
        <dbReference type="EMBL" id="CUQ78952.1"/>
    </source>
</evidence>